<dbReference type="Proteomes" id="UP000252139">
    <property type="component" value="Unassembled WGS sequence"/>
</dbReference>
<keyword evidence="2" id="KW-1185">Reference proteome</keyword>
<name>A0A367J4U0_RHIAZ</name>
<protein>
    <submittedName>
        <fullName evidence="1">Uncharacterized protein</fullName>
    </submittedName>
</protein>
<gene>
    <name evidence="1" type="ORF">CU097_009307</name>
</gene>
<proteinExistence type="predicted"/>
<reference evidence="1 2" key="1">
    <citation type="journal article" date="2018" name="G3 (Bethesda)">
        <title>Phylogenetic and Phylogenomic Definition of Rhizopus Species.</title>
        <authorList>
            <person name="Gryganskyi A.P."/>
            <person name="Golan J."/>
            <person name="Dolatabadi S."/>
            <person name="Mondo S."/>
            <person name="Robb S."/>
            <person name="Idnurm A."/>
            <person name="Muszewska A."/>
            <person name="Steczkiewicz K."/>
            <person name="Masonjones S."/>
            <person name="Liao H.L."/>
            <person name="Gajdeczka M.T."/>
            <person name="Anike F."/>
            <person name="Vuek A."/>
            <person name="Anishchenko I.M."/>
            <person name="Voigt K."/>
            <person name="de Hoog G.S."/>
            <person name="Smith M.E."/>
            <person name="Heitman J."/>
            <person name="Vilgalys R."/>
            <person name="Stajich J.E."/>
        </authorList>
    </citation>
    <scope>NUCLEOTIDE SEQUENCE [LARGE SCALE GENOMIC DNA]</scope>
    <source>
        <strain evidence="1 2">CBS 357.93</strain>
    </source>
</reference>
<dbReference type="EMBL" id="PJQL01002230">
    <property type="protein sequence ID" value="RCH84926.1"/>
    <property type="molecule type" value="Genomic_DNA"/>
</dbReference>
<evidence type="ECO:0000313" key="2">
    <source>
        <dbReference type="Proteomes" id="UP000252139"/>
    </source>
</evidence>
<organism evidence="1 2">
    <name type="scientific">Rhizopus azygosporus</name>
    <name type="common">Rhizopus microsporus var. azygosporus</name>
    <dbReference type="NCBI Taxonomy" id="86630"/>
    <lineage>
        <taxon>Eukaryota</taxon>
        <taxon>Fungi</taxon>
        <taxon>Fungi incertae sedis</taxon>
        <taxon>Mucoromycota</taxon>
        <taxon>Mucoromycotina</taxon>
        <taxon>Mucoromycetes</taxon>
        <taxon>Mucorales</taxon>
        <taxon>Mucorineae</taxon>
        <taxon>Rhizopodaceae</taxon>
        <taxon>Rhizopus</taxon>
    </lineage>
</organism>
<dbReference type="OrthoDB" id="2262993at2759"/>
<sequence length="112" mass="12584">MPSILFLQKRFEYETIPAEFLSPALFKASHQQLAQQLSFRKIMETNVAMSIKSIPVVIASRHLCIMRSAHVLFLQAFGDNEISSLKAQIRLLSLASTVEGPQQNVIRAIESL</sequence>
<accession>A0A367J4U0</accession>
<comment type="caution">
    <text evidence="1">The sequence shown here is derived from an EMBL/GenBank/DDBJ whole genome shotgun (WGS) entry which is preliminary data.</text>
</comment>
<dbReference type="AlphaFoldDB" id="A0A367J4U0"/>
<evidence type="ECO:0000313" key="1">
    <source>
        <dbReference type="EMBL" id="RCH84926.1"/>
    </source>
</evidence>